<dbReference type="EMBL" id="JBFAIH010000031">
    <property type="protein sequence ID" value="MEV0367541.1"/>
    <property type="molecule type" value="Genomic_DNA"/>
</dbReference>
<name>A0ABV3FIK2_9NOCA</name>
<organism evidence="1 2">
    <name type="scientific">Nocardia fusca</name>
    <dbReference type="NCBI Taxonomy" id="941183"/>
    <lineage>
        <taxon>Bacteria</taxon>
        <taxon>Bacillati</taxon>
        <taxon>Actinomycetota</taxon>
        <taxon>Actinomycetes</taxon>
        <taxon>Mycobacteriales</taxon>
        <taxon>Nocardiaceae</taxon>
        <taxon>Nocardia</taxon>
    </lineage>
</organism>
<comment type="caution">
    <text evidence="1">The sequence shown here is derived from an EMBL/GenBank/DDBJ whole genome shotgun (WGS) entry which is preliminary data.</text>
</comment>
<accession>A0ABV3FIK2</accession>
<evidence type="ECO:0000313" key="2">
    <source>
        <dbReference type="Proteomes" id="UP001551658"/>
    </source>
</evidence>
<keyword evidence="2" id="KW-1185">Reference proteome</keyword>
<dbReference type="RefSeq" id="WP_357987263.1">
    <property type="nucleotide sequence ID" value="NZ_JBFAIH010000031.1"/>
</dbReference>
<protein>
    <submittedName>
        <fullName evidence="1">Uncharacterized protein</fullName>
    </submittedName>
</protein>
<reference evidence="1 2" key="1">
    <citation type="submission" date="2024-06" db="EMBL/GenBank/DDBJ databases">
        <title>The Natural Products Discovery Center: Release of the First 8490 Sequenced Strains for Exploring Actinobacteria Biosynthetic Diversity.</title>
        <authorList>
            <person name="Kalkreuter E."/>
            <person name="Kautsar S.A."/>
            <person name="Yang D."/>
            <person name="Bader C.D."/>
            <person name="Teijaro C.N."/>
            <person name="Fluegel L."/>
            <person name="Davis C.M."/>
            <person name="Simpson J.R."/>
            <person name="Lauterbach L."/>
            <person name="Steele A.D."/>
            <person name="Gui C."/>
            <person name="Meng S."/>
            <person name="Li G."/>
            <person name="Viehrig K."/>
            <person name="Ye F."/>
            <person name="Su P."/>
            <person name="Kiefer A.F."/>
            <person name="Nichols A."/>
            <person name="Cepeda A.J."/>
            <person name="Yan W."/>
            <person name="Fan B."/>
            <person name="Jiang Y."/>
            <person name="Adhikari A."/>
            <person name="Zheng C.-J."/>
            <person name="Schuster L."/>
            <person name="Cowan T.M."/>
            <person name="Smanski M.J."/>
            <person name="Chevrette M.G."/>
            <person name="De Carvalho L.P.S."/>
            <person name="Shen B."/>
        </authorList>
    </citation>
    <scope>NUCLEOTIDE SEQUENCE [LARGE SCALE GENOMIC DNA]</scope>
    <source>
        <strain evidence="1 2">NPDC050671</strain>
    </source>
</reference>
<dbReference type="Proteomes" id="UP001551658">
    <property type="component" value="Unassembled WGS sequence"/>
</dbReference>
<gene>
    <name evidence="1" type="ORF">AB0H72_33130</name>
</gene>
<sequence>MSTHIVIKKVDPEAVEVPPGYLYEVECPGRPDCDGQVECDESHVVNGRDADDEGPDDCSPDAPWEGMDEFEFHGVMHRWLWCGWSVPYDGCAVKEHPYFADVVADQLAGLPPGRYPVRDYWDEDLMELRLVEEVQS</sequence>
<evidence type="ECO:0000313" key="1">
    <source>
        <dbReference type="EMBL" id="MEV0367541.1"/>
    </source>
</evidence>
<proteinExistence type="predicted"/>